<feature type="coiled-coil region" evidence="1">
    <location>
        <begin position="412"/>
        <end position="446"/>
    </location>
</feature>
<feature type="region of interest" description="Disordered" evidence="2">
    <location>
        <begin position="1"/>
        <end position="52"/>
    </location>
</feature>
<feature type="compositionally biased region" description="Pro residues" evidence="2">
    <location>
        <begin position="669"/>
        <end position="678"/>
    </location>
</feature>
<gene>
    <name evidence="3" type="ORF">LSCM1_01928</name>
</gene>
<dbReference type="GeneID" id="92512038"/>
<sequence>MPGRSYAEMMSRPSALRKPLLYTPAARPASSPRRRLPPPPNNRGSTSTVADSPRRLLSYYLSKAAYNTRVEENGEDGVASATANTGDSAMNEQKDSVREGRGAVGDDRRPPPSYCLDCLASPASQPLKDTTGTLSNPSPPSPRHHLASALMPPTSAITHKATASRDGENYSDFGESRTLAALRNSSPPAPAATSSQSAAHASLPSSPASFMPHLTLYTEEQHRVFEAQVLQQVEALLQAQRSESLAELEAHRVMAAEAQATLQAVEAALSKQIGDAQLNRSSNVEGPEACVSSLRDDCATHDRPWSAPKAVSPLPFAPSMDELALNMSRVAAAAATPATMKLLDAIMDIREGERVPAALQRVMEELYIELAHTLVPPVIDFVKQQRQLLRVQRPTAAMEPLAPGVHGPHSDAVRLADESVRAKAEVTALQEEVRALRRTLRSQEIDLASNNASSASGLALSTPHITAPNAQMHPLQEELVCALQDRLFSEYHAMLTRSLQEALLLRCSLAEEKRQHFLTRLRLLKPSHPLAPHRSGAATSTKAAAGGHAGPLSAVARSRIDLGGSDGTASSPKLRSGSSSSPVLHGSSATRSPTSSAPDTDGSPRSQAPIPTSQSAGSLLSAGHRAAPHRWTPLRSPLQLASGSGVMDEPDGGGDFGRHPPSVHSPAPGYAPLPPPPLPSASLDRAVPRTAVSLENAMRVAEEVLCTAAPIAGLHREPAHPYDSRGSGGGAGAWRHTRGGGDASAPPLESSEGALLSPRRGERPGQSPRAREQSLVFNKLPRHANNDVRRAAPSLVSEYSTSVSPRREHSGLSFAGALGRHGGSGGTGAGRISSPTRSVSRDDLAASAAGAAPAPPTDAYERRVWNKTLELLSRYSIA</sequence>
<feature type="compositionally biased region" description="Polar residues" evidence="2">
    <location>
        <begin position="81"/>
        <end position="91"/>
    </location>
</feature>
<feature type="compositionally biased region" description="Low complexity" evidence="2">
    <location>
        <begin position="191"/>
        <end position="205"/>
    </location>
</feature>
<evidence type="ECO:0000256" key="2">
    <source>
        <dbReference type="SAM" id="MobiDB-lite"/>
    </source>
</evidence>
<comment type="caution">
    <text evidence="3">The sequence shown here is derived from an EMBL/GenBank/DDBJ whole genome shotgun (WGS) entry which is preliminary data.</text>
</comment>
<feature type="region of interest" description="Disordered" evidence="2">
    <location>
        <begin position="72"/>
        <end position="148"/>
    </location>
</feature>
<feature type="compositionally biased region" description="Polar residues" evidence="2">
    <location>
        <begin position="603"/>
        <end position="618"/>
    </location>
</feature>
<reference evidence="3 4" key="1">
    <citation type="submission" date="2021-03" db="EMBL/GenBank/DDBJ databases">
        <title>Leishmania (Mundinia) martiniquensis Genome sequencing and assembly.</title>
        <authorList>
            <person name="Almutairi H."/>
            <person name="Gatherer D."/>
        </authorList>
    </citation>
    <scope>NUCLEOTIDE SEQUENCE [LARGE SCALE GENOMIC DNA]</scope>
    <source>
        <strain evidence="3">LSCM1</strain>
    </source>
</reference>
<name>A0A836FWN1_9TRYP</name>
<dbReference type="RefSeq" id="XP_067176075.1">
    <property type="nucleotide sequence ID" value="XM_067319526.1"/>
</dbReference>
<dbReference type="AlphaFoldDB" id="A0A836FWN1"/>
<proteinExistence type="predicted"/>
<dbReference type="OrthoDB" id="266523at2759"/>
<evidence type="ECO:0000256" key="1">
    <source>
        <dbReference type="SAM" id="Coils"/>
    </source>
</evidence>
<feature type="compositionally biased region" description="Low complexity" evidence="2">
    <location>
        <begin position="570"/>
        <end position="601"/>
    </location>
</feature>
<evidence type="ECO:0000313" key="4">
    <source>
        <dbReference type="Proteomes" id="UP000673552"/>
    </source>
</evidence>
<feature type="region of interest" description="Disordered" evidence="2">
    <location>
        <begin position="716"/>
        <end position="860"/>
    </location>
</feature>
<feature type="compositionally biased region" description="Gly residues" evidence="2">
    <location>
        <begin position="819"/>
        <end position="829"/>
    </location>
</feature>
<feature type="region of interest" description="Disordered" evidence="2">
    <location>
        <begin position="183"/>
        <end position="205"/>
    </location>
</feature>
<accession>A0A836FWN1</accession>
<dbReference type="EMBL" id="JAFEUZ010000032">
    <property type="protein sequence ID" value="KAG5470682.1"/>
    <property type="molecule type" value="Genomic_DNA"/>
</dbReference>
<organism evidence="3 4">
    <name type="scientific">Leishmania martiniquensis</name>
    <dbReference type="NCBI Taxonomy" id="1580590"/>
    <lineage>
        <taxon>Eukaryota</taxon>
        <taxon>Discoba</taxon>
        <taxon>Euglenozoa</taxon>
        <taxon>Kinetoplastea</taxon>
        <taxon>Metakinetoplastina</taxon>
        <taxon>Trypanosomatida</taxon>
        <taxon>Trypanosomatidae</taxon>
        <taxon>Leishmaniinae</taxon>
        <taxon>Leishmania</taxon>
    </lineage>
</organism>
<dbReference type="Proteomes" id="UP000673552">
    <property type="component" value="Chromosome 32"/>
</dbReference>
<feature type="region of interest" description="Disordered" evidence="2">
    <location>
        <begin position="527"/>
        <end position="678"/>
    </location>
</feature>
<evidence type="ECO:0000313" key="3">
    <source>
        <dbReference type="EMBL" id="KAG5470682.1"/>
    </source>
</evidence>
<feature type="compositionally biased region" description="Polar residues" evidence="2">
    <location>
        <begin position="122"/>
        <end position="136"/>
    </location>
</feature>
<feature type="compositionally biased region" description="Basic and acidic residues" evidence="2">
    <location>
        <begin position="92"/>
        <end position="110"/>
    </location>
</feature>
<dbReference type="KEGG" id="lmat:92512038"/>
<keyword evidence="4" id="KW-1185">Reference proteome</keyword>
<protein>
    <submittedName>
        <fullName evidence="3">Uncharacterized protein</fullName>
    </submittedName>
</protein>
<keyword evidence="1" id="KW-0175">Coiled coil</keyword>
<feature type="compositionally biased region" description="Low complexity" evidence="2">
    <location>
        <begin position="535"/>
        <end position="546"/>
    </location>
</feature>